<evidence type="ECO:0000313" key="5">
    <source>
        <dbReference type="EMBL" id="ESO00034.1"/>
    </source>
</evidence>
<keyword evidence="3" id="KW-0789">Thiol protease inhibitor</keyword>
<evidence type="ECO:0000256" key="3">
    <source>
        <dbReference type="ARBA" id="ARBA00022704"/>
    </source>
</evidence>
<feature type="domain" description="Cystatin" evidence="4">
    <location>
        <begin position="48"/>
        <end position="153"/>
    </location>
</feature>
<reference evidence="5 7" key="2">
    <citation type="journal article" date="2013" name="Nature">
        <title>Insights into bilaterian evolution from three spiralian genomes.</title>
        <authorList>
            <person name="Simakov O."/>
            <person name="Marletaz F."/>
            <person name="Cho S.J."/>
            <person name="Edsinger-Gonzales E."/>
            <person name="Havlak P."/>
            <person name="Hellsten U."/>
            <person name="Kuo D.H."/>
            <person name="Larsson T."/>
            <person name="Lv J."/>
            <person name="Arendt D."/>
            <person name="Savage R."/>
            <person name="Osoegawa K."/>
            <person name="de Jong P."/>
            <person name="Grimwood J."/>
            <person name="Chapman J.A."/>
            <person name="Shapiro H."/>
            <person name="Aerts A."/>
            <person name="Otillar R.P."/>
            <person name="Terry A.Y."/>
            <person name="Boore J.L."/>
            <person name="Grigoriev I.V."/>
            <person name="Lindberg D.R."/>
            <person name="Seaver E.C."/>
            <person name="Weisblat D.A."/>
            <person name="Putnam N.H."/>
            <person name="Rokhsar D.S."/>
        </authorList>
    </citation>
    <scope>NUCLEOTIDE SEQUENCE</scope>
</reference>
<dbReference type="CTD" id="20205796"/>
<keyword evidence="2" id="KW-0646">Protease inhibitor</keyword>
<evidence type="ECO:0000256" key="2">
    <source>
        <dbReference type="ARBA" id="ARBA00022690"/>
    </source>
</evidence>
<dbReference type="RefSeq" id="XP_009021808.1">
    <property type="nucleotide sequence ID" value="XM_009023560.1"/>
</dbReference>
<sequence length="158" mass="17763">MHCILRLSCISEYSAGKKILVDKKKDMKSVIYITLVVIYVFIPDRTMGIPGGWSDMDVNDPEIQEYARKCLLLWDDSNTFGLAQRVRLVNSAQSQVVSGKNYKLNVNVGLMNCSEMEITTNADCRITKTADCKFSLFVHLFDGLTDLTSVDCNTFTSI</sequence>
<evidence type="ECO:0000259" key="4">
    <source>
        <dbReference type="SMART" id="SM00043"/>
    </source>
</evidence>
<dbReference type="SUPFAM" id="SSF54403">
    <property type="entry name" value="Cystatin/monellin"/>
    <property type="match status" value="1"/>
</dbReference>
<dbReference type="EMBL" id="KB097026">
    <property type="protein sequence ID" value="ESO00034.1"/>
    <property type="molecule type" value="Genomic_DNA"/>
</dbReference>
<dbReference type="EnsemblMetazoa" id="HelroT176341">
    <property type="protein sequence ID" value="HelroP176341"/>
    <property type="gene ID" value="HelroG176341"/>
</dbReference>
<dbReference type="PROSITE" id="PS00287">
    <property type="entry name" value="CYSTATIN"/>
    <property type="match status" value="1"/>
</dbReference>
<dbReference type="OrthoDB" id="10007179at2759"/>
<accession>T1FAE7</accession>
<evidence type="ECO:0000313" key="6">
    <source>
        <dbReference type="EnsemblMetazoa" id="HelroP176341"/>
    </source>
</evidence>
<dbReference type="InParanoid" id="T1FAE7"/>
<dbReference type="PANTHER" id="PTHR46186:SF2">
    <property type="entry name" value="CYSTATIN"/>
    <property type="match status" value="1"/>
</dbReference>
<keyword evidence="7" id="KW-1185">Reference proteome</keyword>
<dbReference type="Proteomes" id="UP000015101">
    <property type="component" value="Unassembled WGS sequence"/>
</dbReference>
<dbReference type="GO" id="GO:0005615">
    <property type="term" value="C:extracellular space"/>
    <property type="evidence" value="ECO:0000318"/>
    <property type="project" value="GO_Central"/>
</dbReference>
<dbReference type="HOGENOM" id="CLU_1671240_0_0_1"/>
<reference evidence="7" key="1">
    <citation type="submission" date="2012-12" db="EMBL/GenBank/DDBJ databases">
        <authorList>
            <person name="Hellsten U."/>
            <person name="Grimwood J."/>
            <person name="Chapman J.A."/>
            <person name="Shapiro H."/>
            <person name="Aerts A."/>
            <person name="Otillar R.P."/>
            <person name="Terry A.Y."/>
            <person name="Boore J.L."/>
            <person name="Simakov O."/>
            <person name="Marletaz F."/>
            <person name="Cho S.-J."/>
            <person name="Edsinger-Gonzales E."/>
            <person name="Havlak P."/>
            <person name="Kuo D.-H."/>
            <person name="Larsson T."/>
            <person name="Lv J."/>
            <person name="Arendt D."/>
            <person name="Savage R."/>
            <person name="Osoegawa K."/>
            <person name="de Jong P."/>
            <person name="Lindberg D.R."/>
            <person name="Seaver E.C."/>
            <person name="Weisblat D.A."/>
            <person name="Putnam N.H."/>
            <person name="Grigoriev I.V."/>
            <person name="Rokhsar D.S."/>
        </authorList>
    </citation>
    <scope>NUCLEOTIDE SEQUENCE</scope>
</reference>
<dbReference type="KEGG" id="hro:HELRODRAFT_176341"/>
<dbReference type="EMBL" id="AMQM01005630">
    <property type="status" value="NOT_ANNOTATED_CDS"/>
    <property type="molecule type" value="Genomic_DNA"/>
</dbReference>
<comment type="similarity">
    <text evidence="1">Belongs to the cystatin family.</text>
</comment>
<name>T1FAE7_HELRO</name>
<dbReference type="GO" id="GO:0031982">
    <property type="term" value="C:vesicle"/>
    <property type="evidence" value="ECO:0000318"/>
    <property type="project" value="GO_Central"/>
</dbReference>
<dbReference type="Pfam" id="PF00031">
    <property type="entry name" value="Cystatin"/>
    <property type="match status" value="1"/>
</dbReference>
<protein>
    <recommendedName>
        <fullName evidence="4">Cystatin domain-containing protein</fullName>
    </recommendedName>
</protein>
<dbReference type="InterPro" id="IPR046350">
    <property type="entry name" value="Cystatin_sf"/>
</dbReference>
<dbReference type="InterPro" id="IPR000010">
    <property type="entry name" value="Cystatin_dom"/>
</dbReference>
<reference evidence="6" key="3">
    <citation type="submission" date="2015-06" db="UniProtKB">
        <authorList>
            <consortium name="EnsemblMetazoa"/>
        </authorList>
    </citation>
    <scope>IDENTIFICATION</scope>
</reference>
<dbReference type="InterPro" id="IPR018073">
    <property type="entry name" value="Prot_inh_cystat_CS"/>
</dbReference>
<dbReference type="PANTHER" id="PTHR46186">
    <property type="entry name" value="CYSTATIN"/>
    <property type="match status" value="1"/>
</dbReference>
<dbReference type="CDD" id="cd00042">
    <property type="entry name" value="CY"/>
    <property type="match status" value="1"/>
</dbReference>
<dbReference type="GO" id="GO:0005737">
    <property type="term" value="C:cytoplasm"/>
    <property type="evidence" value="ECO:0000318"/>
    <property type="project" value="GO_Central"/>
</dbReference>
<dbReference type="GeneID" id="20205796"/>
<dbReference type="GO" id="GO:0004869">
    <property type="term" value="F:cysteine-type endopeptidase inhibitor activity"/>
    <property type="evidence" value="ECO:0000318"/>
    <property type="project" value="GO_Central"/>
</dbReference>
<evidence type="ECO:0000313" key="7">
    <source>
        <dbReference type="Proteomes" id="UP000015101"/>
    </source>
</evidence>
<dbReference type="Gene3D" id="3.10.450.10">
    <property type="match status" value="1"/>
</dbReference>
<dbReference type="SMART" id="SM00043">
    <property type="entry name" value="CY"/>
    <property type="match status" value="1"/>
</dbReference>
<proteinExistence type="inferred from homology"/>
<evidence type="ECO:0000256" key="1">
    <source>
        <dbReference type="ARBA" id="ARBA00009403"/>
    </source>
</evidence>
<organism evidence="6 7">
    <name type="scientific">Helobdella robusta</name>
    <name type="common">Californian leech</name>
    <dbReference type="NCBI Taxonomy" id="6412"/>
    <lineage>
        <taxon>Eukaryota</taxon>
        <taxon>Metazoa</taxon>
        <taxon>Spiralia</taxon>
        <taxon>Lophotrochozoa</taxon>
        <taxon>Annelida</taxon>
        <taxon>Clitellata</taxon>
        <taxon>Hirudinea</taxon>
        <taxon>Rhynchobdellida</taxon>
        <taxon>Glossiphoniidae</taxon>
        <taxon>Helobdella</taxon>
    </lineage>
</organism>
<gene>
    <name evidence="6" type="primary">20205796</name>
    <name evidence="5" type="ORF">HELRODRAFT_176341</name>
</gene>
<dbReference type="AlphaFoldDB" id="T1FAE7"/>